<feature type="domain" description="AB hydrolase-1" evidence="3">
    <location>
        <begin position="40"/>
        <end position="310"/>
    </location>
</feature>
<dbReference type="EMBL" id="JAUHHV010000004">
    <property type="protein sequence ID" value="KAK1428346.1"/>
    <property type="molecule type" value="Genomic_DNA"/>
</dbReference>
<dbReference type="Pfam" id="PF00561">
    <property type="entry name" value="Abhydrolase_1"/>
    <property type="match status" value="1"/>
</dbReference>
<evidence type="ECO:0000313" key="4">
    <source>
        <dbReference type="EMBL" id="KAK1428346.1"/>
    </source>
</evidence>
<name>A0AAD8KWC2_TARER</name>
<keyword evidence="1" id="KW-0378">Hydrolase</keyword>
<dbReference type="Proteomes" id="UP001229421">
    <property type="component" value="Unassembled WGS sequence"/>
</dbReference>
<dbReference type="PRINTS" id="PR00412">
    <property type="entry name" value="EPOXHYDRLASE"/>
</dbReference>
<dbReference type="Gene3D" id="3.40.50.1820">
    <property type="entry name" value="alpha/beta hydrolase"/>
    <property type="match status" value="1"/>
</dbReference>
<evidence type="ECO:0000259" key="3">
    <source>
        <dbReference type="Pfam" id="PF00561"/>
    </source>
</evidence>
<sequence length="331" mass="37578">MKQLQNKLQTPAKMDKISHRFLQVNGLKLHIAEIGSDSSPAVIFLHGFPEIWYTWRHQMIAVANAGFKAIAPDYRGYGLSDPPAEPDKASYDDFVNDIASILDSLDISKVFVIAKDFGVWVAYSFVLLHEEKTAGIVTLGMAFMPPNAYKHHLSLPEGFYVQRWQEPGRAETDFGRFDVKTVIRNIYILFSRSEIPIADENQEIMDLVRPLSPLPSWFTEDDLATYVALYEKSGFQTALQVPYRSSKLNLGYGEQVPKVKAPTMVIISEEDYASKVPGVDEYIRSGEVKKYIPNVEIVHVPNGSHFVHEQFPNHVNQLILTFLDHNKHVKK</sequence>
<dbReference type="InterPro" id="IPR000073">
    <property type="entry name" value="AB_hydrolase_1"/>
</dbReference>
<organism evidence="4 5">
    <name type="scientific">Tagetes erecta</name>
    <name type="common">African marigold</name>
    <dbReference type="NCBI Taxonomy" id="13708"/>
    <lineage>
        <taxon>Eukaryota</taxon>
        <taxon>Viridiplantae</taxon>
        <taxon>Streptophyta</taxon>
        <taxon>Embryophyta</taxon>
        <taxon>Tracheophyta</taxon>
        <taxon>Spermatophyta</taxon>
        <taxon>Magnoliopsida</taxon>
        <taxon>eudicotyledons</taxon>
        <taxon>Gunneridae</taxon>
        <taxon>Pentapetalae</taxon>
        <taxon>asterids</taxon>
        <taxon>campanulids</taxon>
        <taxon>Asterales</taxon>
        <taxon>Asteraceae</taxon>
        <taxon>Asteroideae</taxon>
        <taxon>Heliantheae alliance</taxon>
        <taxon>Tageteae</taxon>
        <taxon>Tagetes</taxon>
    </lineage>
</organism>
<gene>
    <name evidence="4" type="ORF">QVD17_17179</name>
</gene>
<dbReference type="PANTHER" id="PTHR43329">
    <property type="entry name" value="EPOXIDE HYDROLASE"/>
    <property type="match status" value="1"/>
</dbReference>
<comment type="similarity">
    <text evidence="2">Belongs to the AB hydrolase superfamily. Epoxide hydrolase family.</text>
</comment>
<dbReference type="AlphaFoldDB" id="A0AAD8KWC2"/>
<dbReference type="SUPFAM" id="SSF53474">
    <property type="entry name" value="alpha/beta-Hydrolases"/>
    <property type="match status" value="1"/>
</dbReference>
<evidence type="ECO:0000313" key="5">
    <source>
        <dbReference type="Proteomes" id="UP001229421"/>
    </source>
</evidence>
<dbReference type="InterPro" id="IPR000639">
    <property type="entry name" value="Epox_hydrolase-like"/>
</dbReference>
<evidence type="ECO:0000256" key="2">
    <source>
        <dbReference type="ARBA" id="ARBA00038334"/>
    </source>
</evidence>
<proteinExistence type="inferred from homology"/>
<evidence type="ECO:0000256" key="1">
    <source>
        <dbReference type="ARBA" id="ARBA00022801"/>
    </source>
</evidence>
<dbReference type="InterPro" id="IPR029058">
    <property type="entry name" value="AB_hydrolase_fold"/>
</dbReference>
<accession>A0AAD8KWC2</accession>
<protein>
    <recommendedName>
        <fullName evidence="3">AB hydrolase-1 domain-containing protein</fullName>
    </recommendedName>
</protein>
<keyword evidence="5" id="KW-1185">Reference proteome</keyword>
<reference evidence="4" key="1">
    <citation type="journal article" date="2023" name="bioRxiv">
        <title>Improved chromosome-level genome assembly for marigold (Tagetes erecta).</title>
        <authorList>
            <person name="Jiang F."/>
            <person name="Yuan L."/>
            <person name="Wang S."/>
            <person name="Wang H."/>
            <person name="Xu D."/>
            <person name="Wang A."/>
            <person name="Fan W."/>
        </authorList>
    </citation>
    <scope>NUCLEOTIDE SEQUENCE</scope>
    <source>
        <strain evidence="4">WSJ</strain>
        <tissue evidence="4">Leaf</tissue>
    </source>
</reference>
<dbReference type="GO" id="GO:0016787">
    <property type="term" value="F:hydrolase activity"/>
    <property type="evidence" value="ECO:0007669"/>
    <property type="project" value="UniProtKB-KW"/>
</dbReference>
<comment type="caution">
    <text evidence="4">The sequence shown here is derived from an EMBL/GenBank/DDBJ whole genome shotgun (WGS) entry which is preliminary data.</text>
</comment>